<organism evidence="1 2">
    <name type="scientific">Anaeramoeba ignava</name>
    <name type="common">Anaerobic marine amoeba</name>
    <dbReference type="NCBI Taxonomy" id="1746090"/>
    <lineage>
        <taxon>Eukaryota</taxon>
        <taxon>Metamonada</taxon>
        <taxon>Anaeramoebidae</taxon>
        <taxon>Anaeramoeba</taxon>
    </lineage>
</organism>
<dbReference type="AlphaFoldDB" id="A0A9Q0RA93"/>
<name>A0A9Q0RA93_ANAIG</name>
<accession>A0A9Q0RA93</accession>
<dbReference type="EMBL" id="JAPDFW010000088">
    <property type="protein sequence ID" value="KAJ5071489.1"/>
    <property type="molecule type" value="Genomic_DNA"/>
</dbReference>
<evidence type="ECO:0000313" key="1">
    <source>
        <dbReference type="EMBL" id="KAJ5071489.1"/>
    </source>
</evidence>
<comment type="caution">
    <text evidence="1">The sequence shown here is derived from an EMBL/GenBank/DDBJ whole genome shotgun (WGS) entry which is preliminary data.</text>
</comment>
<protein>
    <submittedName>
        <fullName evidence="1">Uncharacterized protein</fullName>
    </submittedName>
</protein>
<gene>
    <name evidence="1" type="ORF">M0811_10333</name>
</gene>
<proteinExistence type="predicted"/>
<dbReference type="Proteomes" id="UP001149090">
    <property type="component" value="Unassembled WGS sequence"/>
</dbReference>
<sequence length="116" mass="14145">MEDTAQYDELHKNFTTLRYVTNLEEIHTKLNKLEKLYLYLKDPKKNLKIEQIRELVNFIYQEIGEISIKFKQFHQISKPTNLIEYNEQKNSKRQFIQIQIIRRFINSINLLKNSKN</sequence>
<evidence type="ECO:0000313" key="2">
    <source>
        <dbReference type="Proteomes" id="UP001149090"/>
    </source>
</evidence>
<keyword evidence="2" id="KW-1185">Reference proteome</keyword>
<reference evidence="1" key="1">
    <citation type="submission" date="2022-10" db="EMBL/GenBank/DDBJ databases">
        <title>Novel sulphate-reducing endosymbionts in the free-living metamonad Anaeramoeba.</title>
        <authorList>
            <person name="Jerlstrom-Hultqvist J."/>
            <person name="Cepicka I."/>
            <person name="Gallot-Lavallee L."/>
            <person name="Salas-Leiva D."/>
            <person name="Curtis B.A."/>
            <person name="Zahonova K."/>
            <person name="Pipaliya S."/>
            <person name="Dacks J."/>
            <person name="Roger A.J."/>
        </authorList>
    </citation>
    <scope>NUCLEOTIDE SEQUENCE</scope>
    <source>
        <strain evidence="1">BMAN</strain>
    </source>
</reference>